<dbReference type="EMBL" id="PCXL01000013">
    <property type="protein sequence ID" value="PIR37897.1"/>
    <property type="molecule type" value="Genomic_DNA"/>
</dbReference>
<feature type="domain" description="Mur ligase central" evidence="5">
    <location>
        <begin position="100"/>
        <end position="248"/>
    </location>
</feature>
<dbReference type="PANTHER" id="PTHR43024:SF1">
    <property type="entry name" value="UDP-N-ACETYLMURAMOYL-TRIPEPTIDE--D-ALANYL-D-ALANINE LIGASE"/>
    <property type="match status" value="1"/>
</dbReference>
<evidence type="ECO:0000313" key="7">
    <source>
        <dbReference type="Proteomes" id="UP000231333"/>
    </source>
</evidence>
<proteinExistence type="predicted"/>
<dbReference type="InterPro" id="IPR051046">
    <property type="entry name" value="MurCDEF_CellWall_CoF430Synth"/>
</dbReference>
<evidence type="ECO:0000259" key="5">
    <source>
        <dbReference type="Pfam" id="PF08245"/>
    </source>
</evidence>
<dbReference type="Gene3D" id="3.90.190.20">
    <property type="entry name" value="Mur ligase, C-terminal domain"/>
    <property type="match status" value="1"/>
</dbReference>
<accession>A0A2H0QUF2</accession>
<dbReference type="InterPro" id="IPR013221">
    <property type="entry name" value="Mur_ligase_cen"/>
</dbReference>
<evidence type="ECO:0000256" key="3">
    <source>
        <dbReference type="ARBA" id="ARBA00022840"/>
    </source>
</evidence>
<dbReference type="AlphaFoldDB" id="A0A2H0QUF2"/>
<dbReference type="Pfam" id="PF02875">
    <property type="entry name" value="Mur_ligase_C"/>
    <property type="match status" value="1"/>
</dbReference>
<sequence>MKKVFKQFVVRILEWEAKRVISRYKPKVVAVVGSVGKTSTKDAIATALSISYRVGKSKKSYNSEFGVPLAILGAESGAGDVFRWTHILFDGFLLGLFDHEYPEILVLEVGADRPGDILRTAGWIKTDVVVATVYGDVPVHIEYFGSREELVHEDREILKTLKPEGTLIVNADDEASLSFVEVWQGAVKKVSLQKGDIVGRQYQIEIGDDEFPEGFSVLVEVGGVSTPVRMHHVLGEQHIYPLLIAGGVASVFDIEMPKAMQALARHETPLGRMKIIKGIHGTCILDDTYNAAPAAVKAGLIALRNTKVKGRKIAVLGDMMELGVHSIEQHKKIGRLAASVC</sequence>
<dbReference type="SUPFAM" id="SSF53244">
    <property type="entry name" value="MurD-like peptide ligases, peptide-binding domain"/>
    <property type="match status" value="1"/>
</dbReference>
<feature type="domain" description="Mur ligase C-terminal" evidence="4">
    <location>
        <begin position="271"/>
        <end position="337"/>
    </location>
</feature>
<dbReference type="InterPro" id="IPR036615">
    <property type="entry name" value="Mur_ligase_C_dom_sf"/>
</dbReference>
<reference evidence="6 7" key="1">
    <citation type="submission" date="2017-09" db="EMBL/GenBank/DDBJ databases">
        <title>Depth-based differentiation of microbial function through sediment-hosted aquifers and enrichment of novel symbionts in the deep terrestrial subsurface.</title>
        <authorList>
            <person name="Probst A.J."/>
            <person name="Ladd B."/>
            <person name="Jarett J.K."/>
            <person name="Geller-Mcgrath D.E."/>
            <person name="Sieber C.M."/>
            <person name="Emerson J.B."/>
            <person name="Anantharaman K."/>
            <person name="Thomas B.C."/>
            <person name="Malmstrom R."/>
            <person name="Stieglmeier M."/>
            <person name="Klingl A."/>
            <person name="Woyke T."/>
            <person name="Ryan C.M."/>
            <person name="Banfield J.F."/>
        </authorList>
    </citation>
    <scope>NUCLEOTIDE SEQUENCE [LARGE SCALE GENOMIC DNA]</scope>
    <source>
        <strain evidence="6">CG10_big_fil_rev_8_21_14_0_10_42_12</strain>
    </source>
</reference>
<dbReference type="InterPro" id="IPR036565">
    <property type="entry name" value="Mur-like_cat_sf"/>
</dbReference>
<dbReference type="Proteomes" id="UP000231333">
    <property type="component" value="Unassembled WGS sequence"/>
</dbReference>
<dbReference type="Pfam" id="PF08245">
    <property type="entry name" value="Mur_ligase_M"/>
    <property type="match status" value="1"/>
</dbReference>
<dbReference type="InterPro" id="IPR004101">
    <property type="entry name" value="Mur_ligase_C"/>
</dbReference>
<keyword evidence="2" id="KW-0547">Nucleotide-binding</keyword>
<dbReference type="GO" id="GO:0016881">
    <property type="term" value="F:acid-amino acid ligase activity"/>
    <property type="evidence" value="ECO:0007669"/>
    <property type="project" value="InterPro"/>
</dbReference>
<evidence type="ECO:0000313" key="6">
    <source>
        <dbReference type="EMBL" id="PIR37897.1"/>
    </source>
</evidence>
<evidence type="ECO:0000256" key="1">
    <source>
        <dbReference type="ARBA" id="ARBA00022598"/>
    </source>
</evidence>
<evidence type="ECO:0008006" key="8">
    <source>
        <dbReference type="Google" id="ProtNLM"/>
    </source>
</evidence>
<dbReference type="GO" id="GO:0005524">
    <property type="term" value="F:ATP binding"/>
    <property type="evidence" value="ECO:0007669"/>
    <property type="project" value="UniProtKB-KW"/>
</dbReference>
<dbReference type="PANTHER" id="PTHR43024">
    <property type="entry name" value="UDP-N-ACETYLMURAMOYL-TRIPEPTIDE--D-ALANYL-D-ALANINE LIGASE"/>
    <property type="match status" value="1"/>
</dbReference>
<comment type="caution">
    <text evidence="6">The sequence shown here is derived from an EMBL/GenBank/DDBJ whole genome shotgun (WGS) entry which is preliminary data.</text>
</comment>
<feature type="non-terminal residue" evidence="6">
    <location>
        <position position="341"/>
    </location>
</feature>
<keyword evidence="1" id="KW-0436">Ligase</keyword>
<evidence type="ECO:0000259" key="4">
    <source>
        <dbReference type="Pfam" id="PF02875"/>
    </source>
</evidence>
<organism evidence="6 7">
    <name type="scientific">Candidatus Zambryskibacteria bacterium CG10_big_fil_rev_8_21_14_0_10_42_12</name>
    <dbReference type="NCBI Taxonomy" id="1975115"/>
    <lineage>
        <taxon>Bacteria</taxon>
        <taxon>Candidatus Zambryskiibacteriota</taxon>
    </lineage>
</organism>
<name>A0A2H0QUF2_9BACT</name>
<gene>
    <name evidence="6" type="ORF">COV34_02300</name>
</gene>
<dbReference type="SUPFAM" id="SSF53623">
    <property type="entry name" value="MurD-like peptide ligases, catalytic domain"/>
    <property type="match status" value="1"/>
</dbReference>
<dbReference type="Gene3D" id="3.40.1190.10">
    <property type="entry name" value="Mur-like, catalytic domain"/>
    <property type="match status" value="1"/>
</dbReference>
<evidence type="ECO:0000256" key="2">
    <source>
        <dbReference type="ARBA" id="ARBA00022741"/>
    </source>
</evidence>
<keyword evidence="3" id="KW-0067">ATP-binding</keyword>
<protein>
    <recommendedName>
        <fullName evidence="8">Mur ligase central domain-containing protein</fullName>
    </recommendedName>
</protein>